<feature type="transmembrane region" description="Helical" evidence="1">
    <location>
        <begin position="49"/>
        <end position="71"/>
    </location>
</feature>
<sequence>MKKEKKDKIREIWADIQQGFKAVAPMLLSHHPPCERYENHTINIGKFRLCIGCFIGYPSALLTIILTKILYDHKSFNLIPILIIGIIFSLAQLLSLTSITEKKSVKIIQKFLMGTGSGFIIIFLYLTINLPEIFKLIVVFICISILIIPIGILHYRTSSRTCENCEIKEISGKCPIDYSF</sequence>
<dbReference type="KEGG" id="psyt:DSAG12_02785"/>
<dbReference type="AlphaFoldDB" id="A0A5B9DCS4"/>
<evidence type="ECO:0008006" key="4">
    <source>
        <dbReference type="Google" id="ProtNLM"/>
    </source>
</evidence>
<keyword evidence="3" id="KW-1185">Reference proteome</keyword>
<keyword evidence="1" id="KW-0472">Membrane</keyword>
<proteinExistence type="predicted"/>
<dbReference type="RefSeq" id="WP_147663877.1">
    <property type="nucleotide sequence ID" value="NZ_CP042905.2"/>
</dbReference>
<feature type="transmembrane region" description="Helical" evidence="1">
    <location>
        <begin position="134"/>
        <end position="153"/>
    </location>
</feature>
<dbReference type="EMBL" id="CP042905">
    <property type="protein sequence ID" value="QEE16954.1"/>
    <property type="molecule type" value="Genomic_DNA"/>
</dbReference>
<dbReference type="OrthoDB" id="275494at2157"/>
<evidence type="ECO:0000313" key="2">
    <source>
        <dbReference type="EMBL" id="QEE16954.1"/>
    </source>
</evidence>
<organism evidence="2 3">
    <name type="scientific">Promethearchaeum syntrophicum</name>
    <dbReference type="NCBI Taxonomy" id="2594042"/>
    <lineage>
        <taxon>Archaea</taxon>
        <taxon>Promethearchaeati</taxon>
        <taxon>Promethearchaeota</taxon>
        <taxon>Promethearchaeia</taxon>
        <taxon>Promethearchaeales</taxon>
        <taxon>Promethearchaeaceae</taxon>
        <taxon>Promethearchaeum</taxon>
    </lineage>
</organism>
<evidence type="ECO:0000256" key="1">
    <source>
        <dbReference type="SAM" id="Phobius"/>
    </source>
</evidence>
<dbReference type="SMR" id="A0A5B9DCS4"/>
<dbReference type="GeneID" id="41330764"/>
<feature type="transmembrane region" description="Helical" evidence="1">
    <location>
        <begin position="77"/>
        <end position="99"/>
    </location>
</feature>
<reference evidence="2 3" key="2">
    <citation type="journal article" date="2024" name="Int. J. Syst. Evol. Microbiol.">
        <title>Promethearchaeum syntrophicum gen. nov., sp. nov., an anaerobic, obligately syntrophic archaeon, the first isolate of the lineage 'Asgard' archaea, and proposal of the new archaeal phylum Promethearchaeota phyl. nov. and kingdom Promethearchaeati regn. nov.</title>
        <authorList>
            <person name="Imachi H."/>
            <person name="Nobu M.K."/>
            <person name="Kato S."/>
            <person name="Takaki Y."/>
            <person name="Miyazaki M."/>
            <person name="Miyata M."/>
            <person name="Ogawara M."/>
            <person name="Saito Y."/>
            <person name="Sakai S."/>
            <person name="Tahara Y.O."/>
            <person name="Takano Y."/>
            <person name="Tasumi E."/>
            <person name="Uematsu K."/>
            <person name="Yoshimura T."/>
            <person name="Itoh T."/>
            <person name="Ohkuma M."/>
            <person name="Takai K."/>
        </authorList>
    </citation>
    <scope>NUCLEOTIDE SEQUENCE [LARGE SCALE GENOMIC DNA]</scope>
    <source>
        <strain evidence="2 3">MK-D1</strain>
    </source>
</reference>
<keyword evidence="1" id="KW-0812">Transmembrane</keyword>
<reference evidence="2 3" key="1">
    <citation type="journal article" date="2020" name="Nature">
        <title>Isolation of an archaeon at the prokaryote-eukaryote interface.</title>
        <authorList>
            <person name="Imachi H."/>
            <person name="Nobu M.K."/>
            <person name="Nakahara N."/>
            <person name="Morono Y."/>
            <person name="Ogawara M."/>
            <person name="Takaki Y."/>
            <person name="Takano Y."/>
            <person name="Uematsu K."/>
            <person name="Ikuta T."/>
            <person name="Ito M."/>
            <person name="Matsui Y."/>
            <person name="Miyazaki M."/>
            <person name="Murata K."/>
            <person name="Saito Y."/>
            <person name="Sakai S."/>
            <person name="Song C."/>
            <person name="Tasumi E."/>
            <person name="Yamanaka Y."/>
            <person name="Yamaguchi T."/>
            <person name="Kamagata Y."/>
            <person name="Tamaki H."/>
            <person name="Takai K."/>
        </authorList>
    </citation>
    <scope>NUCLEOTIDE SEQUENCE [LARGE SCALE GENOMIC DNA]</scope>
    <source>
        <strain evidence="2 3">MK-D1</strain>
    </source>
</reference>
<protein>
    <recommendedName>
        <fullName evidence="4">DUF2085 domain-containing protein</fullName>
    </recommendedName>
</protein>
<name>A0A5B9DCS4_9ARCH</name>
<keyword evidence="1" id="KW-1133">Transmembrane helix</keyword>
<evidence type="ECO:0000313" key="3">
    <source>
        <dbReference type="Proteomes" id="UP000321408"/>
    </source>
</evidence>
<gene>
    <name evidence="2" type="ORF">DSAG12_02785</name>
</gene>
<dbReference type="Proteomes" id="UP000321408">
    <property type="component" value="Chromosome"/>
</dbReference>
<feature type="transmembrane region" description="Helical" evidence="1">
    <location>
        <begin position="111"/>
        <end position="128"/>
    </location>
</feature>
<accession>A0A5B9DCS4</accession>